<dbReference type="AlphaFoldDB" id="A0AB38F882"/>
<feature type="transmembrane region" description="Helical" evidence="2">
    <location>
        <begin position="246"/>
        <end position="268"/>
    </location>
</feature>
<evidence type="ECO:0000313" key="4">
    <source>
        <dbReference type="Proteomes" id="UP000251211"/>
    </source>
</evidence>
<feature type="transmembrane region" description="Helical" evidence="2">
    <location>
        <begin position="383"/>
        <end position="405"/>
    </location>
</feature>
<evidence type="ECO:0000313" key="3">
    <source>
        <dbReference type="EMBL" id="SPZ36199.1"/>
    </source>
</evidence>
<protein>
    <submittedName>
        <fullName evidence="3">Uncharacterized protein</fullName>
    </submittedName>
</protein>
<feature type="transmembrane region" description="Helical" evidence="2">
    <location>
        <begin position="351"/>
        <end position="371"/>
    </location>
</feature>
<sequence length="464" mass="51095">MLTNRVSFLGSYVFNWALSRVRCYIEVSGVEAELDSASTVLEDLGWRSCSLVRLDNVDGHLSFVRDVRGTISAQTEVELVNKVNQRLTDACCTARINAVALAPIQYPSPVMRPVVLPKDGLVIGGMQADRFSEVRYPASFPGNGDVGENSNPTQDDRCVPATEERPVDSSRWTVRLGHNVYGAIDNWLVGHLSSRLERWLLGGSTDGDSPVLRRSFLLWGFVVSLLATVLGVFTPRFNPADALNAWLIPGLFISMFIFVVVNFAALQISTRVIVEPRKFIGILPSHWSPYSCSKWSDTTNPDVVEILGSRRSKALSRLSRTVMTVLRFVLIGFSGVFVYLLFQLVRSTPSLVGIPAVLVIVLVWFVLSDILRSRRRVVVRSAVVRGIQVLMVVGVGGLLLRLPTLAFYNELGATDLALKVSWTEAAFHAVPLVAVVLGSAVFVCRSGCWHRGWTGGPVISSHWL</sequence>
<feature type="compositionally biased region" description="Basic and acidic residues" evidence="1">
    <location>
        <begin position="154"/>
        <end position="163"/>
    </location>
</feature>
<feature type="transmembrane region" description="Helical" evidence="2">
    <location>
        <begin position="425"/>
        <end position="444"/>
    </location>
</feature>
<organism evidence="3 4">
    <name type="scientific">Rhodococcus wratislaviensis</name>
    <name type="common">Tsukamurella wratislaviensis</name>
    <dbReference type="NCBI Taxonomy" id="44752"/>
    <lineage>
        <taxon>Bacteria</taxon>
        <taxon>Bacillati</taxon>
        <taxon>Actinomycetota</taxon>
        <taxon>Actinomycetes</taxon>
        <taxon>Mycobacteriales</taxon>
        <taxon>Nocardiaceae</taxon>
        <taxon>Rhodococcus</taxon>
    </lineage>
</organism>
<evidence type="ECO:0000256" key="1">
    <source>
        <dbReference type="SAM" id="MobiDB-lite"/>
    </source>
</evidence>
<comment type="caution">
    <text evidence="3">The sequence shown here is derived from an EMBL/GenBank/DDBJ whole genome shotgun (WGS) entry which is preliminary data.</text>
</comment>
<feature type="transmembrane region" description="Helical" evidence="2">
    <location>
        <begin position="325"/>
        <end position="345"/>
    </location>
</feature>
<gene>
    <name evidence="3" type="ORF">NCTC13229_01166</name>
</gene>
<keyword evidence="2" id="KW-0812">Transmembrane</keyword>
<accession>A0AB38F882</accession>
<feature type="transmembrane region" description="Helical" evidence="2">
    <location>
        <begin position="216"/>
        <end position="234"/>
    </location>
</feature>
<dbReference type="EMBL" id="UAUI01000001">
    <property type="protein sequence ID" value="SPZ36199.1"/>
    <property type="molecule type" value="Genomic_DNA"/>
</dbReference>
<keyword evidence="2" id="KW-1133">Transmembrane helix</keyword>
<reference evidence="3 4" key="1">
    <citation type="submission" date="2018-06" db="EMBL/GenBank/DDBJ databases">
        <authorList>
            <consortium name="Pathogen Informatics"/>
            <person name="Doyle S."/>
        </authorList>
    </citation>
    <scope>NUCLEOTIDE SEQUENCE [LARGE SCALE GENOMIC DNA]</scope>
    <source>
        <strain evidence="3 4">NCTC13229</strain>
    </source>
</reference>
<name>A0AB38F882_RHOWR</name>
<feature type="region of interest" description="Disordered" evidence="1">
    <location>
        <begin position="142"/>
        <end position="163"/>
    </location>
</feature>
<evidence type="ECO:0000256" key="2">
    <source>
        <dbReference type="SAM" id="Phobius"/>
    </source>
</evidence>
<keyword evidence="2" id="KW-0472">Membrane</keyword>
<proteinExistence type="predicted"/>
<dbReference type="Proteomes" id="UP000251211">
    <property type="component" value="Unassembled WGS sequence"/>
</dbReference>